<feature type="region of interest" description="Disordered" evidence="1">
    <location>
        <begin position="162"/>
        <end position="182"/>
    </location>
</feature>
<dbReference type="GO" id="GO:0071035">
    <property type="term" value="P:nuclear polyadenylation-dependent rRNA catabolic process"/>
    <property type="evidence" value="ECO:0007669"/>
    <property type="project" value="TreeGrafter"/>
</dbReference>
<feature type="region of interest" description="Disordered" evidence="1">
    <location>
        <begin position="51"/>
        <end position="90"/>
    </location>
</feature>
<evidence type="ECO:0000313" key="3">
    <source>
        <dbReference type="Proteomes" id="UP000092600"/>
    </source>
</evidence>
<dbReference type="EMBL" id="LSRQ01001680">
    <property type="protein sequence ID" value="OAY76866.1"/>
    <property type="molecule type" value="Genomic_DNA"/>
</dbReference>
<proteinExistence type="predicted"/>
<evidence type="ECO:0000256" key="1">
    <source>
        <dbReference type="SAM" id="MobiDB-lite"/>
    </source>
</evidence>
<dbReference type="GO" id="GO:0071044">
    <property type="term" value="P:histone mRNA catabolic process"/>
    <property type="evidence" value="ECO:0007669"/>
    <property type="project" value="TreeGrafter"/>
</dbReference>
<dbReference type="GO" id="GO:0071040">
    <property type="term" value="P:nuclear polyadenylation-dependent antisense transcript catabolic process"/>
    <property type="evidence" value="ECO:0007669"/>
    <property type="project" value="TreeGrafter"/>
</dbReference>
<protein>
    <submittedName>
        <fullName evidence="2">Protein RRP6-like 2</fullName>
    </submittedName>
</protein>
<evidence type="ECO:0000313" key="2">
    <source>
        <dbReference type="EMBL" id="OAY76866.1"/>
    </source>
</evidence>
<dbReference type="Proteomes" id="UP000092600">
    <property type="component" value="Unassembled WGS sequence"/>
</dbReference>
<gene>
    <name evidence="2" type="ORF">ACMD2_22626</name>
</gene>
<organism evidence="2 3">
    <name type="scientific">Ananas comosus</name>
    <name type="common">Pineapple</name>
    <name type="synonym">Ananas ananas</name>
    <dbReference type="NCBI Taxonomy" id="4615"/>
    <lineage>
        <taxon>Eukaryota</taxon>
        <taxon>Viridiplantae</taxon>
        <taxon>Streptophyta</taxon>
        <taxon>Embryophyta</taxon>
        <taxon>Tracheophyta</taxon>
        <taxon>Spermatophyta</taxon>
        <taxon>Magnoliopsida</taxon>
        <taxon>Liliopsida</taxon>
        <taxon>Poales</taxon>
        <taxon>Bromeliaceae</taxon>
        <taxon>Bromelioideae</taxon>
        <taxon>Ananas</taxon>
    </lineage>
</organism>
<dbReference type="GO" id="GO:0000175">
    <property type="term" value="F:3'-5'-RNA exonuclease activity"/>
    <property type="evidence" value="ECO:0007669"/>
    <property type="project" value="InterPro"/>
</dbReference>
<dbReference type="GO" id="GO:0005730">
    <property type="term" value="C:nucleolus"/>
    <property type="evidence" value="ECO:0007669"/>
    <property type="project" value="TreeGrafter"/>
</dbReference>
<dbReference type="GO" id="GO:0071039">
    <property type="term" value="P:nuclear polyadenylation-dependent CUT catabolic process"/>
    <property type="evidence" value="ECO:0007669"/>
    <property type="project" value="TreeGrafter"/>
</dbReference>
<sequence>MPLSSGKLLRLVRSKHPFVERYLSSVIGIIRSSIANSAAFESIAEQLKKGRLEQSAPESKGAQGDVGGGANKSSTMQNAETASAPTTSTDCACLGDSELITSQQGEEKMKTISPSETGRSLMLSDHPVAMDVENVGDGNPLPTRKATVASVQILKKPTTFGSLLGNSSSGKKPDPSRGAANKHVAGGVHLKEEDVAVSNVKIDLTHTSVFAHILVKSCDITLTLRFKYIVVEWIKMRSYTFWFCYHFYHFNKNL</sequence>
<dbReference type="STRING" id="4615.A0A199VJ05"/>
<accession>A0A199VJ05</accession>
<dbReference type="GO" id="GO:0071051">
    <property type="term" value="P:poly(A)-dependent snoRNA 3'-end processing"/>
    <property type="evidence" value="ECO:0007669"/>
    <property type="project" value="TreeGrafter"/>
</dbReference>
<dbReference type="GO" id="GO:0071037">
    <property type="term" value="P:nuclear polyadenylation-dependent snRNA catabolic process"/>
    <property type="evidence" value="ECO:0007669"/>
    <property type="project" value="TreeGrafter"/>
</dbReference>
<dbReference type="GO" id="GO:0000176">
    <property type="term" value="C:nuclear exosome (RNase complex)"/>
    <property type="evidence" value="ECO:0007669"/>
    <property type="project" value="TreeGrafter"/>
</dbReference>
<dbReference type="GO" id="GO:0003727">
    <property type="term" value="F:single-stranded RNA binding"/>
    <property type="evidence" value="ECO:0007669"/>
    <property type="project" value="TreeGrafter"/>
</dbReference>
<dbReference type="PANTHER" id="PTHR12124">
    <property type="entry name" value="POLYMYOSITIS/SCLERODERMA AUTOANTIGEN-RELATED"/>
    <property type="match status" value="1"/>
</dbReference>
<dbReference type="InterPro" id="IPR045092">
    <property type="entry name" value="Rrp6-like"/>
</dbReference>
<feature type="region of interest" description="Disordered" evidence="1">
    <location>
        <begin position="99"/>
        <end position="118"/>
    </location>
</feature>
<dbReference type="GO" id="GO:0071036">
    <property type="term" value="P:nuclear polyadenylation-dependent snoRNA catabolic process"/>
    <property type="evidence" value="ECO:0007669"/>
    <property type="project" value="TreeGrafter"/>
</dbReference>
<dbReference type="GO" id="GO:0071038">
    <property type="term" value="P:TRAMP-dependent tRNA surveillance pathway"/>
    <property type="evidence" value="ECO:0007669"/>
    <property type="project" value="TreeGrafter"/>
</dbReference>
<reference evidence="2 3" key="1">
    <citation type="journal article" date="2016" name="DNA Res.">
        <title>The draft genome of MD-2 pineapple using hybrid error correction of long reads.</title>
        <authorList>
            <person name="Redwan R.M."/>
            <person name="Saidin A."/>
            <person name="Kumar S.V."/>
        </authorList>
    </citation>
    <scope>NUCLEOTIDE SEQUENCE [LARGE SCALE GENOMIC DNA]</scope>
    <source>
        <strain evidence="3">cv. MD2</strain>
        <tissue evidence="2">Leaf</tissue>
    </source>
</reference>
<dbReference type="GO" id="GO:0000467">
    <property type="term" value="P:exonucleolytic trimming to generate mature 3'-end of 5.8S rRNA from tricistronic rRNA transcript (SSU-rRNA, 5.8S rRNA, LSU-rRNA)"/>
    <property type="evidence" value="ECO:0007669"/>
    <property type="project" value="InterPro"/>
</dbReference>
<feature type="compositionally biased region" description="Polar residues" evidence="1">
    <location>
        <begin position="71"/>
        <end position="90"/>
    </location>
</feature>
<dbReference type="PANTHER" id="PTHR12124:SF47">
    <property type="entry name" value="EXOSOME COMPONENT 10"/>
    <property type="match status" value="1"/>
</dbReference>
<name>A0A199VJ05_ANACO</name>
<dbReference type="AlphaFoldDB" id="A0A199VJ05"/>
<comment type="caution">
    <text evidence="2">The sequence shown here is derived from an EMBL/GenBank/DDBJ whole genome shotgun (WGS) entry which is preliminary data.</text>
</comment>